<dbReference type="Proteomes" id="UP000054359">
    <property type="component" value="Unassembled WGS sequence"/>
</dbReference>
<proteinExistence type="predicted"/>
<accession>A0A087V139</accession>
<feature type="non-terminal residue" evidence="2">
    <location>
        <position position="234"/>
    </location>
</feature>
<name>A0A087V139_STEMI</name>
<sequence>MARKKIIENEDKISLPSSSEDELLFAGNSSDDDIASEDDSKEEESSDSDGAPEMVSFKSALENSKLLRKHTAEVIKTQKEERKRKRKEIQAKNLLQKEEKWGVFSPLIFQKQAIQQKKLPDDILENLEDHSVLKPKDLSFENEPCNFEENYEESGLEESTENLGDDETVVVHGPTVFKCKILSKESKKPKHVFEEAMNFKERALFGGRIRREKNSREAMLKISKQIAGGRRKAC</sequence>
<reference evidence="2 3" key="1">
    <citation type="submission" date="2013-11" db="EMBL/GenBank/DDBJ databases">
        <title>Genome sequencing of Stegodyphus mimosarum.</title>
        <authorList>
            <person name="Bechsgaard J."/>
        </authorList>
    </citation>
    <scope>NUCLEOTIDE SEQUENCE [LARGE SCALE GENOMIC DNA]</scope>
</reference>
<keyword evidence="3" id="KW-1185">Reference proteome</keyword>
<evidence type="ECO:0008006" key="4">
    <source>
        <dbReference type="Google" id="ProtNLM"/>
    </source>
</evidence>
<evidence type="ECO:0000313" key="2">
    <source>
        <dbReference type="EMBL" id="KFM83328.1"/>
    </source>
</evidence>
<feature type="compositionally biased region" description="Acidic residues" evidence="1">
    <location>
        <begin position="30"/>
        <end position="47"/>
    </location>
</feature>
<protein>
    <recommendedName>
        <fullName evidence="4">Nucleolar protein 7</fullName>
    </recommendedName>
</protein>
<dbReference type="AlphaFoldDB" id="A0A087V139"/>
<evidence type="ECO:0000313" key="3">
    <source>
        <dbReference type="Proteomes" id="UP000054359"/>
    </source>
</evidence>
<gene>
    <name evidence="2" type="ORF">X975_18430</name>
</gene>
<organism evidence="2 3">
    <name type="scientific">Stegodyphus mimosarum</name>
    <name type="common">African social velvet spider</name>
    <dbReference type="NCBI Taxonomy" id="407821"/>
    <lineage>
        <taxon>Eukaryota</taxon>
        <taxon>Metazoa</taxon>
        <taxon>Ecdysozoa</taxon>
        <taxon>Arthropoda</taxon>
        <taxon>Chelicerata</taxon>
        <taxon>Arachnida</taxon>
        <taxon>Araneae</taxon>
        <taxon>Araneomorphae</taxon>
        <taxon>Entelegynae</taxon>
        <taxon>Eresoidea</taxon>
        <taxon>Eresidae</taxon>
        <taxon>Stegodyphus</taxon>
    </lineage>
</organism>
<dbReference type="OMA" id="GPTVFKC"/>
<evidence type="ECO:0000256" key="1">
    <source>
        <dbReference type="SAM" id="MobiDB-lite"/>
    </source>
</evidence>
<dbReference type="EMBL" id="KL818017">
    <property type="protein sequence ID" value="KFM83328.1"/>
    <property type="molecule type" value="Genomic_DNA"/>
</dbReference>
<feature type="region of interest" description="Disordered" evidence="1">
    <location>
        <begin position="1"/>
        <end position="55"/>
    </location>
</feature>
<dbReference type="OrthoDB" id="6361083at2759"/>
<feature type="compositionally biased region" description="Basic and acidic residues" evidence="1">
    <location>
        <begin position="1"/>
        <end position="13"/>
    </location>
</feature>